<comment type="caution">
    <text evidence="2">The sequence shown here is derived from an EMBL/GenBank/DDBJ whole genome shotgun (WGS) entry which is preliminary data.</text>
</comment>
<organism evidence="2 3">
    <name type="scientific">Ogataea philodendri</name>
    <dbReference type="NCBI Taxonomy" id="1378263"/>
    <lineage>
        <taxon>Eukaryota</taxon>
        <taxon>Fungi</taxon>
        <taxon>Dikarya</taxon>
        <taxon>Ascomycota</taxon>
        <taxon>Saccharomycotina</taxon>
        <taxon>Pichiomycetes</taxon>
        <taxon>Pichiales</taxon>
        <taxon>Pichiaceae</taxon>
        <taxon>Ogataea</taxon>
    </lineage>
</organism>
<dbReference type="AlphaFoldDB" id="A0A9P8P7Z9"/>
<gene>
    <name evidence="2" type="ORF">OGAPHI_003350</name>
</gene>
<evidence type="ECO:0000256" key="1">
    <source>
        <dbReference type="SAM" id="SignalP"/>
    </source>
</evidence>
<evidence type="ECO:0000313" key="3">
    <source>
        <dbReference type="Proteomes" id="UP000769157"/>
    </source>
</evidence>
<proteinExistence type="predicted"/>
<evidence type="ECO:0000313" key="2">
    <source>
        <dbReference type="EMBL" id="KAH3666900.1"/>
    </source>
</evidence>
<reference evidence="2" key="1">
    <citation type="journal article" date="2021" name="Open Biol.">
        <title>Shared evolutionary footprints suggest mitochondrial oxidative damage underlies multiple complex I losses in fungi.</title>
        <authorList>
            <person name="Schikora-Tamarit M.A."/>
            <person name="Marcet-Houben M."/>
            <person name="Nosek J."/>
            <person name="Gabaldon T."/>
        </authorList>
    </citation>
    <scope>NUCLEOTIDE SEQUENCE</scope>
    <source>
        <strain evidence="2">CBS6075</strain>
    </source>
</reference>
<dbReference type="EMBL" id="JAEUBE010000199">
    <property type="protein sequence ID" value="KAH3666900.1"/>
    <property type="molecule type" value="Genomic_DNA"/>
</dbReference>
<protein>
    <recommendedName>
        <fullName evidence="4">Secreted protein</fullName>
    </recommendedName>
</protein>
<keyword evidence="3" id="KW-1185">Reference proteome</keyword>
<reference evidence="2" key="2">
    <citation type="submission" date="2021-01" db="EMBL/GenBank/DDBJ databases">
        <authorList>
            <person name="Schikora-Tamarit M.A."/>
        </authorList>
    </citation>
    <scope>NUCLEOTIDE SEQUENCE</scope>
    <source>
        <strain evidence="2">CBS6075</strain>
    </source>
</reference>
<dbReference type="Proteomes" id="UP000769157">
    <property type="component" value="Unassembled WGS sequence"/>
</dbReference>
<evidence type="ECO:0008006" key="4">
    <source>
        <dbReference type="Google" id="ProtNLM"/>
    </source>
</evidence>
<dbReference type="RefSeq" id="XP_046061856.1">
    <property type="nucleotide sequence ID" value="XM_046204317.1"/>
</dbReference>
<accession>A0A9P8P7Z9</accession>
<dbReference type="GeneID" id="70235317"/>
<sequence length="154" mass="16317">MLFHMSVTLCSLVASGTADSVGRRNAGKVNVPSLSTLVGSGELINEARPEKSFDSSDCCKTDHHDEKSTCTISGTDVVSTNELGTEGCTNPVTSSLDPNSKQSTTLATPVLWTGFWFSNAIGWSCWSNSTTKALFSNTANRLFSNGMSFNASCS</sequence>
<feature type="signal peptide" evidence="1">
    <location>
        <begin position="1"/>
        <end position="18"/>
    </location>
</feature>
<name>A0A9P8P7Z9_9ASCO</name>
<feature type="chain" id="PRO_5040194960" description="Secreted protein" evidence="1">
    <location>
        <begin position="19"/>
        <end position="154"/>
    </location>
</feature>
<keyword evidence="1" id="KW-0732">Signal</keyword>